<proteinExistence type="predicted"/>
<dbReference type="InParanoid" id="E2C6T7"/>
<keyword evidence="3" id="KW-1185">Reference proteome</keyword>
<name>E2C6T7_HARSA</name>
<feature type="region of interest" description="Disordered" evidence="1">
    <location>
        <begin position="36"/>
        <end position="55"/>
    </location>
</feature>
<dbReference type="Proteomes" id="UP000008237">
    <property type="component" value="Unassembled WGS sequence"/>
</dbReference>
<dbReference type="EMBL" id="GL453176">
    <property type="protein sequence ID" value="EFN76343.1"/>
    <property type="molecule type" value="Genomic_DNA"/>
</dbReference>
<evidence type="ECO:0000313" key="3">
    <source>
        <dbReference type="Proteomes" id="UP000008237"/>
    </source>
</evidence>
<organism evidence="3">
    <name type="scientific">Harpegnathos saltator</name>
    <name type="common">Jerdon's jumping ant</name>
    <dbReference type="NCBI Taxonomy" id="610380"/>
    <lineage>
        <taxon>Eukaryota</taxon>
        <taxon>Metazoa</taxon>
        <taxon>Ecdysozoa</taxon>
        <taxon>Arthropoda</taxon>
        <taxon>Hexapoda</taxon>
        <taxon>Insecta</taxon>
        <taxon>Pterygota</taxon>
        <taxon>Neoptera</taxon>
        <taxon>Endopterygota</taxon>
        <taxon>Hymenoptera</taxon>
        <taxon>Apocrita</taxon>
        <taxon>Aculeata</taxon>
        <taxon>Formicoidea</taxon>
        <taxon>Formicidae</taxon>
        <taxon>Ponerinae</taxon>
        <taxon>Ponerini</taxon>
        <taxon>Harpegnathos</taxon>
    </lineage>
</organism>
<feature type="compositionally biased region" description="Polar residues" evidence="1">
    <location>
        <begin position="36"/>
        <end position="47"/>
    </location>
</feature>
<reference evidence="2 3" key="1">
    <citation type="journal article" date="2010" name="Science">
        <title>Genomic comparison of the ants Camponotus floridanus and Harpegnathos saltator.</title>
        <authorList>
            <person name="Bonasio R."/>
            <person name="Zhang G."/>
            <person name="Ye C."/>
            <person name="Mutti N.S."/>
            <person name="Fang X."/>
            <person name="Qin N."/>
            <person name="Donahue G."/>
            <person name="Yang P."/>
            <person name="Li Q."/>
            <person name="Li C."/>
            <person name="Zhang P."/>
            <person name="Huang Z."/>
            <person name="Berger S.L."/>
            <person name="Reinberg D."/>
            <person name="Wang J."/>
            <person name="Liebig J."/>
        </authorList>
    </citation>
    <scope>NUCLEOTIDE SEQUENCE [LARGE SCALE GENOMIC DNA]</scope>
    <source>
        <strain evidence="2 3">R22 G/1</strain>
    </source>
</reference>
<sequence length="92" mass="10449">MADDKVRGCKIDNQRSVFAMVHGVHQAMNILAGTCTESGRSPQQDATPSHCPEPENMAQHTLERCPAWIQQRHVCVWTRWRGAEPLPILFRL</sequence>
<protein>
    <submittedName>
        <fullName evidence="2">Uncharacterized protein</fullName>
    </submittedName>
</protein>
<gene>
    <name evidence="2" type="ORF">EAI_04324</name>
</gene>
<evidence type="ECO:0000256" key="1">
    <source>
        <dbReference type="SAM" id="MobiDB-lite"/>
    </source>
</evidence>
<dbReference type="AlphaFoldDB" id="E2C6T7"/>
<accession>E2C6T7</accession>
<evidence type="ECO:0000313" key="2">
    <source>
        <dbReference type="EMBL" id="EFN76343.1"/>
    </source>
</evidence>